<evidence type="ECO:0000313" key="1">
    <source>
        <dbReference type="EMBL" id="MDH0362187.1"/>
    </source>
</evidence>
<dbReference type="RefSeq" id="WP_279859771.1">
    <property type="nucleotide sequence ID" value="NZ_JAODZU010000003.1"/>
</dbReference>
<organism evidence="1 2">
    <name type="scientific">Comamonas aquatica</name>
    <dbReference type="NCBI Taxonomy" id="225991"/>
    <lineage>
        <taxon>Bacteria</taxon>
        <taxon>Pseudomonadati</taxon>
        <taxon>Pseudomonadota</taxon>
        <taxon>Betaproteobacteria</taxon>
        <taxon>Burkholderiales</taxon>
        <taxon>Comamonadaceae</taxon>
        <taxon>Comamonas</taxon>
    </lineage>
</organism>
<gene>
    <name evidence="1" type="ORF">N7330_03800</name>
</gene>
<sequence>MNTKEQEKYDICCMGLLFLCFYMERNLDRKDITNTLRLGDVISLKTQLKHKEKTIYTKIADGYLKALKEFSSMTGEDCFDIHRDCLSSTAKIQIDFENDEEFELKAINRFKSLIKQLA</sequence>
<evidence type="ECO:0000313" key="2">
    <source>
        <dbReference type="Proteomes" id="UP001158297"/>
    </source>
</evidence>
<dbReference type="EMBL" id="JAODZU010000003">
    <property type="protein sequence ID" value="MDH0362187.1"/>
    <property type="molecule type" value="Genomic_DNA"/>
</dbReference>
<protein>
    <submittedName>
        <fullName evidence="1">Uncharacterized protein</fullName>
    </submittedName>
</protein>
<proteinExistence type="predicted"/>
<dbReference type="Proteomes" id="UP001158297">
    <property type="component" value="Unassembled WGS sequence"/>
</dbReference>
<comment type="caution">
    <text evidence="1">The sequence shown here is derived from an EMBL/GenBank/DDBJ whole genome shotgun (WGS) entry which is preliminary data.</text>
</comment>
<accession>A0AA42HPD1</accession>
<reference evidence="1" key="1">
    <citation type="submission" date="2022-09" db="EMBL/GenBank/DDBJ databases">
        <title>Intensive care unit water sources are persistently colonized with multi-drug resistant bacteria and are the site of extensive horizontal gene transfer of antibiotic resistance genes.</title>
        <authorList>
            <person name="Diorio-Toth L."/>
        </authorList>
    </citation>
    <scope>NUCLEOTIDE SEQUENCE</scope>
    <source>
        <strain evidence="1">GD04130</strain>
    </source>
</reference>
<dbReference type="AlphaFoldDB" id="A0AA42HPD1"/>
<name>A0AA42HPD1_9BURK</name>